<organism evidence="8 9">
    <name type="scientific">Riccia fluitans</name>
    <dbReference type="NCBI Taxonomy" id="41844"/>
    <lineage>
        <taxon>Eukaryota</taxon>
        <taxon>Viridiplantae</taxon>
        <taxon>Streptophyta</taxon>
        <taxon>Embryophyta</taxon>
        <taxon>Marchantiophyta</taxon>
        <taxon>Marchantiopsida</taxon>
        <taxon>Marchantiidae</taxon>
        <taxon>Marchantiales</taxon>
        <taxon>Ricciaceae</taxon>
        <taxon>Riccia</taxon>
    </lineage>
</organism>
<keyword evidence="4 7" id="KW-1133">Transmembrane helix</keyword>
<dbReference type="InterPro" id="IPR027417">
    <property type="entry name" value="P-loop_NTPase"/>
</dbReference>
<name>A0ABD1ZN20_9MARC</name>
<keyword evidence="9" id="KW-1185">Reference proteome</keyword>
<reference evidence="8 9" key="1">
    <citation type="submission" date="2024-09" db="EMBL/GenBank/DDBJ databases">
        <title>Chromosome-scale assembly of Riccia fluitans.</title>
        <authorList>
            <person name="Paukszto L."/>
            <person name="Sawicki J."/>
            <person name="Karawczyk K."/>
            <person name="Piernik-Szablinska J."/>
            <person name="Szczecinska M."/>
            <person name="Mazdziarz M."/>
        </authorList>
    </citation>
    <scope>NUCLEOTIDE SEQUENCE [LARGE SCALE GENOMIC DNA]</scope>
    <source>
        <strain evidence="8">Rf_01</strain>
        <tissue evidence="8">Aerial parts of the thallus</tissue>
    </source>
</reference>
<comment type="caution">
    <text evidence="8">The sequence shown here is derived from an EMBL/GenBank/DDBJ whole genome shotgun (WGS) entry which is preliminary data.</text>
</comment>
<evidence type="ECO:0008006" key="10">
    <source>
        <dbReference type="Google" id="ProtNLM"/>
    </source>
</evidence>
<evidence type="ECO:0000256" key="3">
    <source>
        <dbReference type="ARBA" id="ARBA00022692"/>
    </source>
</evidence>
<dbReference type="PANTHER" id="PTHR12812:SF0">
    <property type="entry name" value="HEPARAN-SULFATE 6-O-SULFOTRANSFERASE"/>
    <property type="match status" value="1"/>
</dbReference>
<keyword evidence="2" id="KW-0808">Transferase</keyword>
<dbReference type="PANTHER" id="PTHR12812">
    <property type="entry name" value="HEPARAN SULFATE 6-O-SULFOTRANSFERASE 3"/>
    <property type="match status" value="1"/>
</dbReference>
<dbReference type="Proteomes" id="UP001605036">
    <property type="component" value="Unassembled WGS sequence"/>
</dbReference>
<evidence type="ECO:0000256" key="4">
    <source>
        <dbReference type="ARBA" id="ARBA00022989"/>
    </source>
</evidence>
<dbReference type="Gene3D" id="3.40.50.300">
    <property type="entry name" value="P-loop containing nucleotide triphosphate hydrolases"/>
    <property type="match status" value="1"/>
</dbReference>
<evidence type="ECO:0000256" key="2">
    <source>
        <dbReference type="ARBA" id="ARBA00022679"/>
    </source>
</evidence>
<evidence type="ECO:0000256" key="6">
    <source>
        <dbReference type="ARBA" id="ARBA00023180"/>
    </source>
</evidence>
<evidence type="ECO:0000256" key="1">
    <source>
        <dbReference type="ARBA" id="ARBA00004167"/>
    </source>
</evidence>
<feature type="transmembrane region" description="Helical" evidence="7">
    <location>
        <begin position="572"/>
        <end position="595"/>
    </location>
</feature>
<evidence type="ECO:0000313" key="8">
    <source>
        <dbReference type="EMBL" id="KAL2651624.1"/>
    </source>
</evidence>
<comment type="subcellular location">
    <subcellularLocation>
        <location evidence="1">Membrane</location>
        <topology evidence="1">Single-pass membrane protein</topology>
    </subcellularLocation>
</comment>
<sequence>MSKGKFPLLSKAAVGVHEEDQENFAGSLAKKILGSAGVPLDEGRGDQTGQSSFEGLFGIVFPCLRIMDLRCLAIICVFMFVSANCATPGLDKERCELLVRSWAEKELAAPQTEQKLTLRDLLFFLHIPRTGGRTYYQCFLKQLFGSGERCPKSYDKLRFDTSQPGCRLISTHDDYSIMEKLPHGKASVVTNLRDPVSRVLSNYEFSVEVAARFLRHYKRRTNIRRPGPGRTNTRLISTLDIWPWKYLVPFMQNEIFSRREAREGEQLITNLEVQVKNSYDVDSLVMPLHEFIHHPIAHELVHNGATLQVAGLTNNSYVKEAKEIRACVVDFEHLGRWVLDVAKRRLDDMIYVGLTDRQEESVLYFANILRGQISSQEGAGDPQKTDRRLLNDQHMTSVSRKTSSNDGKRLYTVETLQSSDANSTSETMIEDVIGQVLESYHGCVKDLRYTQENRRKLSLELIPPINFTTKDRKLIPESLLDQVRRLNSLDVELHSHAQLLFAKQQDSLPHGRYEEFLEVHKTQEKPPHVSSEQMVTVEKQMDIVRKQMDVVGKQIDVAEKEGSPWDNMQEFWGSYCGAFAFFATLSAVTLFIHILRKKKSVRGLTPVRVRYPLFMKVHEKI</sequence>
<protein>
    <recommendedName>
        <fullName evidence="10">Sulfotransferase</fullName>
    </recommendedName>
</protein>
<keyword evidence="3 7" id="KW-0812">Transmembrane</keyword>
<gene>
    <name evidence="8" type="ORF">R1flu_019752</name>
</gene>
<evidence type="ECO:0000313" key="9">
    <source>
        <dbReference type="Proteomes" id="UP001605036"/>
    </source>
</evidence>
<keyword evidence="5 7" id="KW-0472">Membrane</keyword>
<proteinExistence type="predicted"/>
<dbReference type="AlphaFoldDB" id="A0ABD1ZN20"/>
<dbReference type="EMBL" id="JBHFFA010000001">
    <property type="protein sequence ID" value="KAL2651624.1"/>
    <property type="molecule type" value="Genomic_DNA"/>
</dbReference>
<evidence type="ECO:0000256" key="7">
    <source>
        <dbReference type="SAM" id="Phobius"/>
    </source>
</evidence>
<dbReference type="InterPro" id="IPR010635">
    <property type="entry name" value="Heparan_SO4-6-sulfoTrfase"/>
</dbReference>
<dbReference type="GO" id="GO:0016020">
    <property type="term" value="C:membrane"/>
    <property type="evidence" value="ECO:0007669"/>
    <property type="project" value="UniProtKB-SubCell"/>
</dbReference>
<dbReference type="GO" id="GO:0016740">
    <property type="term" value="F:transferase activity"/>
    <property type="evidence" value="ECO:0007669"/>
    <property type="project" value="UniProtKB-KW"/>
</dbReference>
<evidence type="ECO:0000256" key="5">
    <source>
        <dbReference type="ARBA" id="ARBA00023136"/>
    </source>
</evidence>
<accession>A0ABD1ZN20</accession>
<keyword evidence="6" id="KW-0325">Glycoprotein</keyword>